<proteinExistence type="predicted"/>
<protein>
    <submittedName>
        <fullName evidence="1">Uncharacterized protein</fullName>
    </submittedName>
</protein>
<name>A0A4C1XZ44_EUMVA</name>
<gene>
    <name evidence="1" type="ORF">EVAR_36665_1</name>
</gene>
<organism evidence="1 2">
    <name type="scientific">Eumeta variegata</name>
    <name type="common">Bagworm moth</name>
    <name type="synonym">Eumeta japonica</name>
    <dbReference type="NCBI Taxonomy" id="151549"/>
    <lineage>
        <taxon>Eukaryota</taxon>
        <taxon>Metazoa</taxon>
        <taxon>Ecdysozoa</taxon>
        <taxon>Arthropoda</taxon>
        <taxon>Hexapoda</taxon>
        <taxon>Insecta</taxon>
        <taxon>Pterygota</taxon>
        <taxon>Neoptera</taxon>
        <taxon>Endopterygota</taxon>
        <taxon>Lepidoptera</taxon>
        <taxon>Glossata</taxon>
        <taxon>Ditrysia</taxon>
        <taxon>Tineoidea</taxon>
        <taxon>Psychidae</taxon>
        <taxon>Oiketicinae</taxon>
        <taxon>Eumeta</taxon>
    </lineage>
</organism>
<comment type="caution">
    <text evidence="1">The sequence shown here is derived from an EMBL/GenBank/DDBJ whole genome shotgun (WGS) entry which is preliminary data.</text>
</comment>
<dbReference type="AlphaFoldDB" id="A0A4C1XZ44"/>
<dbReference type="EMBL" id="BGZK01000986">
    <property type="protein sequence ID" value="GBP67537.1"/>
    <property type="molecule type" value="Genomic_DNA"/>
</dbReference>
<evidence type="ECO:0000313" key="1">
    <source>
        <dbReference type="EMBL" id="GBP67537.1"/>
    </source>
</evidence>
<accession>A0A4C1XZ44</accession>
<sequence length="116" mass="13297">MYVYGVVILNKDAILPQIRAEVVDGRWAGLLSSMFRTAAVGGAPPRRPAVGERWDDACCRHGKRRHANNLVYPAPIDASHQNCNYKYVYRRLLVCQSVALHDLEKYKRWIKINCIK</sequence>
<dbReference type="Proteomes" id="UP000299102">
    <property type="component" value="Unassembled WGS sequence"/>
</dbReference>
<reference evidence="1 2" key="1">
    <citation type="journal article" date="2019" name="Commun. Biol.">
        <title>The bagworm genome reveals a unique fibroin gene that provides high tensile strength.</title>
        <authorList>
            <person name="Kono N."/>
            <person name="Nakamura H."/>
            <person name="Ohtoshi R."/>
            <person name="Tomita M."/>
            <person name="Numata K."/>
            <person name="Arakawa K."/>
        </authorList>
    </citation>
    <scope>NUCLEOTIDE SEQUENCE [LARGE SCALE GENOMIC DNA]</scope>
</reference>
<evidence type="ECO:0000313" key="2">
    <source>
        <dbReference type="Proteomes" id="UP000299102"/>
    </source>
</evidence>
<keyword evidence="2" id="KW-1185">Reference proteome</keyword>